<comment type="caution">
    <text evidence="2">The sequence shown here is derived from an EMBL/GenBank/DDBJ whole genome shotgun (WGS) entry which is preliminary data.</text>
</comment>
<keyword evidence="3" id="KW-1185">Reference proteome</keyword>
<evidence type="ECO:0000313" key="2">
    <source>
        <dbReference type="EMBL" id="CAG7709871.1"/>
    </source>
</evidence>
<feature type="compositionally biased region" description="Basic residues" evidence="1">
    <location>
        <begin position="1"/>
        <end position="11"/>
    </location>
</feature>
<dbReference type="Proteomes" id="UP000708208">
    <property type="component" value="Unassembled WGS sequence"/>
</dbReference>
<feature type="non-terminal residue" evidence="2">
    <location>
        <position position="1"/>
    </location>
</feature>
<dbReference type="EMBL" id="CAJVCH010030561">
    <property type="protein sequence ID" value="CAG7709871.1"/>
    <property type="molecule type" value="Genomic_DNA"/>
</dbReference>
<accession>A0A8J2JW62</accession>
<reference evidence="2" key="1">
    <citation type="submission" date="2021-06" db="EMBL/GenBank/DDBJ databases">
        <authorList>
            <person name="Hodson N. C."/>
            <person name="Mongue J. A."/>
            <person name="Jaron S. K."/>
        </authorList>
    </citation>
    <scope>NUCLEOTIDE SEQUENCE</scope>
</reference>
<proteinExistence type="predicted"/>
<sequence>MKTTKKKRRTRHGEGDEEVEEKGKKTS</sequence>
<dbReference type="AlphaFoldDB" id="A0A8J2JW62"/>
<feature type="non-terminal residue" evidence="2">
    <location>
        <position position="27"/>
    </location>
</feature>
<protein>
    <submittedName>
        <fullName evidence="2">Uncharacterized protein</fullName>
    </submittedName>
</protein>
<evidence type="ECO:0000313" key="3">
    <source>
        <dbReference type="Proteomes" id="UP000708208"/>
    </source>
</evidence>
<gene>
    <name evidence="2" type="ORF">AFUS01_LOCUS4855</name>
</gene>
<organism evidence="2 3">
    <name type="scientific">Allacma fusca</name>
    <dbReference type="NCBI Taxonomy" id="39272"/>
    <lineage>
        <taxon>Eukaryota</taxon>
        <taxon>Metazoa</taxon>
        <taxon>Ecdysozoa</taxon>
        <taxon>Arthropoda</taxon>
        <taxon>Hexapoda</taxon>
        <taxon>Collembola</taxon>
        <taxon>Symphypleona</taxon>
        <taxon>Sminthuridae</taxon>
        <taxon>Allacma</taxon>
    </lineage>
</organism>
<evidence type="ECO:0000256" key="1">
    <source>
        <dbReference type="SAM" id="MobiDB-lite"/>
    </source>
</evidence>
<feature type="region of interest" description="Disordered" evidence="1">
    <location>
        <begin position="1"/>
        <end position="27"/>
    </location>
</feature>
<name>A0A8J2JW62_9HEXA</name>